<gene>
    <name evidence="6" type="ORF">DPM19_14810</name>
</gene>
<dbReference type="Gene3D" id="3.30.70.2390">
    <property type="match status" value="1"/>
</dbReference>
<feature type="region of interest" description="Disordered" evidence="2">
    <location>
        <begin position="359"/>
        <end position="388"/>
    </location>
</feature>
<keyword evidence="7" id="KW-1185">Reference proteome</keyword>
<keyword evidence="3" id="KW-1133">Transmembrane helix</keyword>
<dbReference type="Gene3D" id="3.40.630.190">
    <property type="entry name" value="LCP protein"/>
    <property type="match status" value="1"/>
</dbReference>
<feature type="domain" description="Cell envelope-related transcriptional attenuator" evidence="4">
    <location>
        <begin position="123"/>
        <end position="279"/>
    </location>
</feature>
<evidence type="ECO:0000313" key="6">
    <source>
        <dbReference type="EMBL" id="RAY14247.1"/>
    </source>
</evidence>
<feature type="region of interest" description="Disordered" evidence="2">
    <location>
        <begin position="1"/>
        <end position="41"/>
    </location>
</feature>
<keyword evidence="3" id="KW-0812">Transmembrane</keyword>
<feature type="compositionally biased region" description="Low complexity" evidence="2">
    <location>
        <begin position="20"/>
        <end position="29"/>
    </location>
</feature>
<dbReference type="NCBIfam" id="TIGR00350">
    <property type="entry name" value="lytR_cpsA_psr"/>
    <property type="match status" value="1"/>
</dbReference>
<evidence type="ECO:0000259" key="4">
    <source>
        <dbReference type="Pfam" id="PF03816"/>
    </source>
</evidence>
<evidence type="ECO:0000313" key="7">
    <source>
        <dbReference type="Proteomes" id="UP000251891"/>
    </source>
</evidence>
<organism evidence="6 7">
    <name type="scientific">Actinomadura craniellae</name>
    <dbReference type="NCBI Taxonomy" id="2231787"/>
    <lineage>
        <taxon>Bacteria</taxon>
        <taxon>Bacillati</taxon>
        <taxon>Actinomycetota</taxon>
        <taxon>Actinomycetes</taxon>
        <taxon>Streptosporangiales</taxon>
        <taxon>Thermomonosporaceae</taxon>
        <taxon>Actinomadura</taxon>
    </lineage>
</organism>
<reference evidence="6 7" key="1">
    <citation type="submission" date="2018-06" db="EMBL/GenBank/DDBJ databases">
        <title>Actinomadura craniellae sp. nov. isolated from marine sponge Craniella sp.</title>
        <authorList>
            <person name="Li L."/>
            <person name="Xu Q.H."/>
            <person name="Lin H.W."/>
            <person name="Lu Y.H."/>
        </authorList>
    </citation>
    <scope>NUCLEOTIDE SEQUENCE [LARGE SCALE GENOMIC DNA]</scope>
    <source>
        <strain evidence="6 7">LHW63021</strain>
    </source>
</reference>
<keyword evidence="3" id="KW-0472">Membrane</keyword>
<dbReference type="Pfam" id="PF03816">
    <property type="entry name" value="LytR_cpsA_psr"/>
    <property type="match status" value="1"/>
</dbReference>
<feature type="domain" description="LytR/CpsA/Psr regulator C-terminal" evidence="5">
    <location>
        <begin position="390"/>
        <end position="474"/>
    </location>
</feature>
<dbReference type="Proteomes" id="UP000251891">
    <property type="component" value="Unassembled WGS sequence"/>
</dbReference>
<dbReference type="Pfam" id="PF13399">
    <property type="entry name" value="LytR_C"/>
    <property type="match status" value="1"/>
</dbReference>
<protein>
    <submittedName>
        <fullName evidence="6">LytR family transcriptional regulator</fullName>
    </submittedName>
</protein>
<dbReference type="AlphaFoldDB" id="A0A365H572"/>
<evidence type="ECO:0000259" key="5">
    <source>
        <dbReference type="Pfam" id="PF13399"/>
    </source>
</evidence>
<dbReference type="OrthoDB" id="3759589at2"/>
<feature type="transmembrane region" description="Helical" evidence="3">
    <location>
        <begin position="48"/>
        <end position="71"/>
    </location>
</feature>
<proteinExistence type="inferred from homology"/>
<dbReference type="InterPro" id="IPR050922">
    <property type="entry name" value="LytR/CpsA/Psr_CW_biosynth"/>
</dbReference>
<evidence type="ECO:0000256" key="1">
    <source>
        <dbReference type="ARBA" id="ARBA00006068"/>
    </source>
</evidence>
<dbReference type="PANTHER" id="PTHR33392:SF6">
    <property type="entry name" value="POLYISOPRENYL-TEICHOIC ACID--PEPTIDOGLYCAN TEICHOIC ACID TRANSFERASE TAGU"/>
    <property type="match status" value="1"/>
</dbReference>
<comment type="caution">
    <text evidence="6">The sequence shown here is derived from an EMBL/GenBank/DDBJ whole genome shotgun (WGS) entry which is preliminary data.</text>
</comment>
<comment type="similarity">
    <text evidence="1">Belongs to the LytR/CpsA/Psr (LCP) family.</text>
</comment>
<dbReference type="PANTHER" id="PTHR33392">
    <property type="entry name" value="POLYISOPRENYL-TEICHOIC ACID--PEPTIDOGLYCAN TEICHOIC ACID TRANSFERASE TAGU"/>
    <property type="match status" value="1"/>
</dbReference>
<feature type="compositionally biased region" description="Pro residues" evidence="2">
    <location>
        <begin position="364"/>
        <end position="385"/>
    </location>
</feature>
<sequence length="502" mass="53280">MPPGGYVTRAVGTPPPPRGAPARRAGWAPVPDPDLDGPRPPRGRGWRVLGWVSIALSVVIVAASLTSYGFYRQLQGNIKREDVSDRLGANRPQKLGKGTNILLLGSDSREGENARYGVEEGQRSDTTILLHISPGGAQAVGISFPRDLMVQIPNCKTTKGRVVPGGLGMFNSAFAKGGAACTWQTVESLTRIRIDHYVQIDFTGFKRVVDALGGVEICVPKAINDPKAELVLRKGRQIVRGDQALGYVRTRTGGLGDGSDLSRIDRQKKFMAAVAQKATSSDTFTDPGKLYGFLNAITKSIKTDSEFTVSAMQELAGGLRGMSAGKVRFVTAPWEAYPPDHNRVQLNRAQAAPLFDAVRRDNSLPPPAPPAPPPPPPGAPPPQQPLPNQQVKISVYNAAGIDGLAGRTVTALTAQRFQASIGGTARLTRTTKILYGPGGERAAAALAKLLPGKQPTLKRDGRPGLVYLVLGSDWRGLKNTGPTVIPKVAGEVRADANPCEGG</sequence>
<dbReference type="InterPro" id="IPR004474">
    <property type="entry name" value="LytR_CpsA_psr"/>
</dbReference>
<dbReference type="InterPro" id="IPR027381">
    <property type="entry name" value="LytR/CpsA/Psr_C"/>
</dbReference>
<dbReference type="EMBL" id="QLYX01000006">
    <property type="protein sequence ID" value="RAY14247.1"/>
    <property type="molecule type" value="Genomic_DNA"/>
</dbReference>
<accession>A0A365H572</accession>
<evidence type="ECO:0000256" key="2">
    <source>
        <dbReference type="SAM" id="MobiDB-lite"/>
    </source>
</evidence>
<evidence type="ECO:0000256" key="3">
    <source>
        <dbReference type="SAM" id="Phobius"/>
    </source>
</evidence>
<name>A0A365H572_9ACTN</name>